<evidence type="ECO:0000256" key="2">
    <source>
        <dbReference type="ARBA" id="ARBA00022679"/>
    </source>
</evidence>
<dbReference type="InterPro" id="IPR029044">
    <property type="entry name" value="Nucleotide-diphossugar_trans"/>
</dbReference>
<organism evidence="4 5">
    <name type="scientific">Kushneria pakistanensis</name>
    <dbReference type="NCBI Taxonomy" id="1508770"/>
    <lineage>
        <taxon>Bacteria</taxon>
        <taxon>Pseudomonadati</taxon>
        <taxon>Pseudomonadota</taxon>
        <taxon>Gammaproteobacteria</taxon>
        <taxon>Oceanospirillales</taxon>
        <taxon>Halomonadaceae</taxon>
        <taxon>Kushneria</taxon>
    </lineage>
</organism>
<accession>A0ABQ3FF46</accession>
<keyword evidence="2" id="KW-0808">Transferase</keyword>
<protein>
    <submittedName>
        <fullName evidence="4">General stress protein A</fullName>
    </submittedName>
</protein>
<sequence>MQLYKTDIAMASDNKYAPWLGILIMSIINKSHDKQLRFHIIDGGISETNRNKITSLSDSQSIEFCWYQPDANRYEGLPIERYGLASYYRMSLGTILPSDISRVIYLDCDMMATRDIATLYQKDLGHHIIGAVEDISAPRLELGFAPHEYFNSGSIVMDLTRWREEGIEQQLFSVMQTHAGNIKYPDQDALNIVFQSRWQRLPLEWNFQPGIWRRSEKKQYGPVGTTSSDYKKALKNPAIIHFLARRKPWRYGCIHPLKKVYLDYLKQSPWADLYPEPGSLKDVLKYYSGIDKLFKQQKRWLQMKRFL</sequence>
<dbReference type="InterPro" id="IPR002495">
    <property type="entry name" value="Glyco_trans_8"/>
</dbReference>
<evidence type="ECO:0000256" key="3">
    <source>
        <dbReference type="ARBA" id="ARBA00022723"/>
    </source>
</evidence>
<evidence type="ECO:0000313" key="5">
    <source>
        <dbReference type="Proteomes" id="UP000604243"/>
    </source>
</evidence>
<evidence type="ECO:0000313" key="4">
    <source>
        <dbReference type="EMBL" id="GHC21887.1"/>
    </source>
</evidence>
<gene>
    <name evidence="4" type="primary">gspA</name>
    <name evidence="4" type="ORF">GCM10010082_12150</name>
</gene>
<dbReference type="CDD" id="cd04194">
    <property type="entry name" value="GT8_A4GalT_like"/>
    <property type="match status" value="1"/>
</dbReference>
<dbReference type="InterPro" id="IPR050748">
    <property type="entry name" value="Glycosyltrans_8_dom-fam"/>
</dbReference>
<dbReference type="Proteomes" id="UP000604243">
    <property type="component" value="Unassembled WGS sequence"/>
</dbReference>
<dbReference type="SUPFAM" id="SSF53448">
    <property type="entry name" value="Nucleotide-diphospho-sugar transferases"/>
    <property type="match status" value="1"/>
</dbReference>
<name>A0ABQ3FF46_9GAMM</name>
<keyword evidence="1" id="KW-0328">Glycosyltransferase</keyword>
<evidence type="ECO:0000256" key="1">
    <source>
        <dbReference type="ARBA" id="ARBA00022676"/>
    </source>
</evidence>
<proteinExistence type="predicted"/>
<keyword evidence="5" id="KW-1185">Reference proteome</keyword>
<reference evidence="5" key="1">
    <citation type="journal article" date="2019" name="Int. J. Syst. Evol. Microbiol.">
        <title>The Global Catalogue of Microorganisms (GCM) 10K type strain sequencing project: providing services to taxonomists for standard genome sequencing and annotation.</title>
        <authorList>
            <consortium name="The Broad Institute Genomics Platform"/>
            <consortium name="The Broad Institute Genome Sequencing Center for Infectious Disease"/>
            <person name="Wu L."/>
            <person name="Ma J."/>
        </authorList>
    </citation>
    <scope>NUCLEOTIDE SEQUENCE [LARGE SCALE GENOMIC DNA]</scope>
    <source>
        <strain evidence="5">KCTC 42082</strain>
    </source>
</reference>
<dbReference type="PANTHER" id="PTHR13778">
    <property type="entry name" value="GLYCOSYLTRANSFERASE 8 DOMAIN-CONTAINING PROTEIN"/>
    <property type="match status" value="1"/>
</dbReference>
<dbReference type="EMBL" id="BMZM01000002">
    <property type="protein sequence ID" value="GHC21887.1"/>
    <property type="molecule type" value="Genomic_DNA"/>
</dbReference>
<keyword evidence="3" id="KW-0479">Metal-binding</keyword>
<dbReference type="PANTHER" id="PTHR13778:SF47">
    <property type="entry name" value="LIPOPOLYSACCHARIDE 1,3-GALACTOSYLTRANSFERASE"/>
    <property type="match status" value="1"/>
</dbReference>
<comment type="caution">
    <text evidence="4">The sequence shown here is derived from an EMBL/GenBank/DDBJ whole genome shotgun (WGS) entry which is preliminary data.</text>
</comment>
<dbReference type="Gene3D" id="3.90.550.10">
    <property type="entry name" value="Spore Coat Polysaccharide Biosynthesis Protein SpsA, Chain A"/>
    <property type="match status" value="1"/>
</dbReference>
<dbReference type="Pfam" id="PF01501">
    <property type="entry name" value="Glyco_transf_8"/>
    <property type="match status" value="1"/>
</dbReference>